<feature type="transmembrane region" description="Helical" evidence="8">
    <location>
        <begin position="236"/>
        <end position="259"/>
    </location>
</feature>
<comment type="subcellular location">
    <subcellularLocation>
        <location evidence="1">Cell inner membrane</location>
        <topology evidence="1">Multi-pass membrane protein</topology>
    </subcellularLocation>
</comment>
<dbReference type="Pfam" id="PF12832">
    <property type="entry name" value="MFS_1_like"/>
    <property type="match status" value="1"/>
</dbReference>
<feature type="transmembrane region" description="Helical" evidence="8">
    <location>
        <begin position="96"/>
        <end position="120"/>
    </location>
</feature>
<evidence type="ECO:0000256" key="3">
    <source>
        <dbReference type="ARBA" id="ARBA00022475"/>
    </source>
</evidence>
<dbReference type="InterPro" id="IPR026032">
    <property type="entry name" value="HcaT-like"/>
</dbReference>
<evidence type="ECO:0000259" key="9">
    <source>
        <dbReference type="PROSITE" id="PS50850"/>
    </source>
</evidence>
<evidence type="ECO:0000256" key="2">
    <source>
        <dbReference type="ARBA" id="ARBA00022448"/>
    </source>
</evidence>
<dbReference type="GO" id="GO:0030395">
    <property type="term" value="F:lactose binding"/>
    <property type="evidence" value="ECO:0007669"/>
    <property type="project" value="TreeGrafter"/>
</dbReference>
<feature type="transmembrane region" description="Helical" evidence="8">
    <location>
        <begin position="197"/>
        <end position="216"/>
    </location>
</feature>
<dbReference type="PROSITE" id="PS50850">
    <property type="entry name" value="MFS"/>
    <property type="match status" value="1"/>
</dbReference>
<dbReference type="PIRSF" id="PIRSF004925">
    <property type="entry name" value="HcaT"/>
    <property type="match status" value="1"/>
</dbReference>
<dbReference type="OrthoDB" id="9150135at2"/>
<dbReference type="EMBL" id="CP034759">
    <property type="protein sequence ID" value="QBG35021.1"/>
    <property type="molecule type" value="Genomic_DNA"/>
</dbReference>
<evidence type="ECO:0000256" key="7">
    <source>
        <dbReference type="ARBA" id="ARBA00023136"/>
    </source>
</evidence>
<sequence length="388" mass="42803">MALQLFTRLSSSYFFYFALLGLVTPFLSVYLDGKGFNSLELGEILAIITATRIIAPSLWAMLADKTGRQLAVIRLGALLALLSFTLLFWLDSYWPITLSLALFSLFWTAILPQLEVLTLTSVKRSGKIYARIRLWGSLGFIVFAILAGQLISVFSFQAFLAVGFILLILLLLSTLVLQQPKQARSKVIEQASIWAKFFKLPFIIFFIAGILLQVSFGPYYSFFALYLRDLAYPDYAVGVLISLGVVAEIIVFIYAGVFFKHFSIQSLLCISLAFTALRWYCVGLWGDSVWILSLTQLSHAFSFALYHSASMQFISNYFSQAQQGRGQAVYLGGVYGVGGAVGAYLAGVLWLDGQGASTAFNFAALAALSGAILLLFLKEKSHAISLKE</sequence>
<keyword evidence="6 8" id="KW-1133">Transmembrane helix</keyword>
<feature type="transmembrane region" description="Helical" evidence="8">
    <location>
        <begin position="158"/>
        <end position="177"/>
    </location>
</feature>
<dbReference type="GO" id="GO:0015528">
    <property type="term" value="F:lactose:proton symporter activity"/>
    <property type="evidence" value="ECO:0007669"/>
    <property type="project" value="TreeGrafter"/>
</dbReference>
<name>A0A4P6P1L4_9GAMM</name>
<organism evidence="10 11">
    <name type="scientific">Litorilituus sediminis</name>
    <dbReference type="NCBI Taxonomy" id="718192"/>
    <lineage>
        <taxon>Bacteria</taxon>
        <taxon>Pseudomonadati</taxon>
        <taxon>Pseudomonadota</taxon>
        <taxon>Gammaproteobacteria</taxon>
        <taxon>Alteromonadales</taxon>
        <taxon>Colwelliaceae</taxon>
        <taxon>Litorilituus</taxon>
    </lineage>
</organism>
<evidence type="ECO:0000256" key="4">
    <source>
        <dbReference type="ARBA" id="ARBA00022519"/>
    </source>
</evidence>
<keyword evidence="11" id="KW-1185">Reference proteome</keyword>
<evidence type="ECO:0000256" key="5">
    <source>
        <dbReference type="ARBA" id="ARBA00022692"/>
    </source>
</evidence>
<keyword evidence="7 8" id="KW-0472">Membrane</keyword>
<feature type="domain" description="Major facilitator superfamily (MFS) profile" evidence="9">
    <location>
        <begin position="5"/>
        <end position="382"/>
    </location>
</feature>
<dbReference type="AlphaFoldDB" id="A0A4P6P1L4"/>
<feature type="transmembrane region" description="Helical" evidence="8">
    <location>
        <begin position="132"/>
        <end position="152"/>
    </location>
</feature>
<dbReference type="InterPro" id="IPR020846">
    <property type="entry name" value="MFS_dom"/>
</dbReference>
<dbReference type="NCBIfam" id="NF037955">
    <property type="entry name" value="mfs"/>
    <property type="match status" value="1"/>
</dbReference>
<evidence type="ECO:0000313" key="10">
    <source>
        <dbReference type="EMBL" id="QBG35021.1"/>
    </source>
</evidence>
<feature type="transmembrane region" description="Helical" evidence="8">
    <location>
        <begin position="357"/>
        <end position="377"/>
    </location>
</feature>
<dbReference type="InterPro" id="IPR024989">
    <property type="entry name" value="MFS_assoc_dom"/>
</dbReference>
<evidence type="ECO:0000256" key="1">
    <source>
        <dbReference type="ARBA" id="ARBA00004429"/>
    </source>
</evidence>
<feature type="transmembrane region" description="Helical" evidence="8">
    <location>
        <begin position="43"/>
        <end position="63"/>
    </location>
</feature>
<dbReference type="PANTHER" id="PTHR23522">
    <property type="entry name" value="BLL5896 PROTEIN"/>
    <property type="match status" value="1"/>
</dbReference>
<dbReference type="PANTHER" id="PTHR23522:SF10">
    <property type="entry name" value="3-PHENYLPROPIONIC ACID TRANSPORTER-RELATED"/>
    <property type="match status" value="1"/>
</dbReference>
<keyword evidence="2" id="KW-0813">Transport</keyword>
<feature type="transmembrane region" description="Helical" evidence="8">
    <location>
        <begin position="297"/>
        <end position="318"/>
    </location>
</feature>
<keyword evidence="3" id="KW-1003">Cell membrane</keyword>
<gene>
    <name evidence="10" type="ORF">EMK97_04360</name>
</gene>
<dbReference type="InterPro" id="IPR036259">
    <property type="entry name" value="MFS_trans_sf"/>
</dbReference>
<keyword evidence="4" id="KW-0997">Cell inner membrane</keyword>
<keyword evidence="5 8" id="KW-0812">Transmembrane</keyword>
<feature type="transmembrane region" description="Helical" evidence="8">
    <location>
        <begin position="266"/>
        <end position="285"/>
    </location>
</feature>
<proteinExistence type="predicted"/>
<dbReference type="GO" id="GO:0005886">
    <property type="term" value="C:plasma membrane"/>
    <property type="evidence" value="ECO:0007669"/>
    <property type="project" value="UniProtKB-SubCell"/>
</dbReference>
<dbReference type="KEGG" id="lsd:EMK97_04360"/>
<dbReference type="SUPFAM" id="SSF103473">
    <property type="entry name" value="MFS general substrate transporter"/>
    <property type="match status" value="1"/>
</dbReference>
<dbReference type="Gene3D" id="1.20.1250.20">
    <property type="entry name" value="MFS general substrate transporter like domains"/>
    <property type="match status" value="2"/>
</dbReference>
<feature type="transmembrane region" description="Helical" evidence="8">
    <location>
        <begin position="70"/>
        <end position="90"/>
    </location>
</feature>
<feature type="transmembrane region" description="Helical" evidence="8">
    <location>
        <begin position="330"/>
        <end position="351"/>
    </location>
</feature>
<feature type="transmembrane region" description="Helical" evidence="8">
    <location>
        <begin position="12"/>
        <end position="31"/>
    </location>
</feature>
<evidence type="ECO:0000313" key="11">
    <source>
        <dbReference type="Proteomes" id="UP000290244"/>
    </source>
</evidence>
<evidence type="ECO:0000256" key="8">
    <source>
        <dbReference type="SAM" id="Phobius"/>
    </source>
</evidence>
<protein>
    <submittedName>
        <fullName evidence="10">MFS transporter</fullName>
    </submittedName>
</protein>
<accession>A0A4P6P1L4</accession>
<dbReference type="Proteomes" id="UP000290244">
    <property type="component" value="Chromosome"/>
</dbReference>
<reference evidence="10 11" key="1">
    <citation type="submission" date="2018-12" db="EMBL/GenBank/DDBJ databases">
        <title>Complete genome of Litorilituus sediminis.</title>
        <authorList>
            <person name="Liu A."/>
            <person name="Rong J."/>
        </authorList>
    </citation>
    <scope>NUCLEOTIDE SEQUENCE [LARGE SCALE GENOMIC DNA]</scope>
    <source>
        <strain evidence="10 11">JCM 17549</strain>
    </source>
</reference>
<evidence type="ECO:0000256" key="6">
    <source>
        <dbReference type="ARBA" id="ARBA00022989"/>
    </source>
</evidence>